<accession>A0ABR2M9U6</accession>
<name>A0ABR2M9U6_9ASPA</name>
<protein>
    <recommendedName>
        <fullName evidence="2">Bet v I/Major latex protein domain-containing protein</fullName>
    </recommendedName>
</protein>
<dbReference type="PANTHER" id="PTHR31213">
    <property type="entry name" value="OS08G0374000 PROTEIN-RELATED"/>
    <property type="match status" value="1"/>
</dbReference>
<dbReference type="CDD" id="cd07816">
    <property type="entry name" value="Bet_v1-like"/>
    <property type="match status" value="1"/>
</dbReference>
<gene>
    <name evidence="3" type="ORF">KSP40_PGU019274</name>
</gene>
<keyword evidence="4" id="KW-1185">Reference proteome</keyword>
<proteinExistence type="inferred from homology"/>
<comment type="similarity">
    <text evidence="1">Belongs to the BetVI family.</text>
</comment>
<dbReference type="Pfam" id="PF00407">
    <property type="entry name" value="Bet_v_1"/>
    <property type="match status" value="1"/>
</dbReference>
<dbReference type="InterPro" id="IPR050279">
    <property type="entry name" value="Plant_def-hormone_signal"/>
</dbReference>
<dbReference type="InterPro" id="IPR024949">
    <property type="entry name" value="Bet_v_I_allergen"/>
</dbReference>
<dbReference type="PRINTS" id="PR00634">
    <property type="entry name" value="BETALLERGEN"/>
</dbReference>
<dbReference type="InterPro" id="IPR023393">
    <property type="entry name" value="START-like_dom_sf"/>
</dbReference>
<evidence type="ECO:0000313" key="3">
    <source>
        <dbReference type="EMBL" id="KAK8960444.1"/>
    </source>
</evidence>
<dbReference type="Proteomes" id="UP001412067">
    <property type="component" value="Unassembled WGS sequence"/>
</dbReference>
<sequence>MVAGSLTREHISTVAVDRVWKAGVLDSHNLIPKLLPDFIASGEIVEGDGGVGTVKKLTFSDAVKEFRFVKDRVEVIDHEKFIVKQAVIEGGMIGKRLRSYSYEMKFEVGSNGGTVGKIRLEYDTQDDTLLAAEEEEQMLEGLFIMIKAIEGYLLANPTAYA</sequence>
<dbReference type="PANTHER" id="PTHR31213:SF201">
    <property type="entry name" value="OS03G0300400 PROTEIN"/>
    <property type="match status" value="1"/>
</dbReference>
<reference evidence="3 4" key="1">
    <citation type="journal article" date="2022" name="Nat. Plants">
        <title>Genomes of leafy and leafless Platanthera orchids illuminate the evolution of mycoheterotrophy.</title>
        <authorList>
            <person name="Li M.H."/>
            <person name="Liu K.W."/>
            <person name="Li Z."/>
            <person name="Lu H.C."/>
            <person name="Ye Q.L."/>
            <person name="Zhang D."/>
            <person name="Wang J.Y."/>
            <person name="Li Y.F."/>
            <person name="Zhong Z.M."/>
            <person name="Liu X."/>
            <person name="Yu X."/>
            <person name="Liu D.K."/>
            <person name="Tu X.D."/>
            <person name="Liu B."/>
            <person name="Hao Y."/>
            <person name="Liao X.Y."/>
            <person name="Jiang Y.T."/>
            <person name="Sun W.H."/>
            <person name="Chen J."/>
            <person name="Chen Y.Q."/>
            <person name="Ai Y."/>
            <person name="Zhai J.W."/>
            <person name="Wu S.S."/>
            <person name="Zhou Z."/>
            <person name="Hsiao Y.Y."/>
            <person name="Wu W.L."/>
            <person name="Chen Y.Y."/>
            <person name="Lin Y.F."/>
            <person name="Hsu J.L."/>
            <person name="Li C.Y."/>
            <person name="Wang Z.W."/>
            <person name="Zhao X."/>
            <person name="Zhong W.Y."/>
            <person name="Ma X.K."/>
            <person name="Ma L."/>
            <person name="Huang J."/>
            <person name="Chen G.Z."/>
            <person name="Huang M.Z."/>
            <person name="Huang L."/>
            <person name="Peng D.H."/>
            <person name="Luo Y.B."/>
            <person name="Zou S.Q."/>
            <person name="Chen S.P."/>
            <person name="Lan S."/>
            <person name="Tsai W.C."/>
            <person name="Van de Peer Y."/>
            <person name="Liu Z.J."/>
        </authorList>
    </citation>
    <scope>NUCLEOTIDE SEQUENCE [LARGE SCALE GENOMIC DNA]</scope>
    <source>
        <strain evidence="3">Lor288</strain>
    </source>
</reference>
<dbReference type="EMBL" id="JBBWWR010000010">
    <property type="protein sequence ID" value="KAK8960444.1"/>
    <property type="molecule type" value="Genomic_DNA"/>
</dbReference>
<feature type="domain" description="Bet v I/Major latex protein" evidence="2">
    <location>
        <begin position="2"/>
        <end position="156"/>
    </location>
</feature>
<organism evidence="3 4">
    <name type="scientific">Platanthera guangdongensis</name>
    <dbReference type="NCBI Taxonomy" id="2320717"/>
    <lineage>
        <taxon>Eukaryota</taxon>
        <taxon>Viridiplantae</taxon>
        <taxon>Streptophyta</taxon>
        <taxon>Embryophyta</taxon>
        <taxon>Tracheophyta</taxon>
        <taxon>Spermatophyta</taxon>
        <taxon>Magnoliopsida</taxon>
        <taxon>Liliopsida</taxon>
        <taxon>Asparagales</taxon>
        <taxon>Orchidaceae</taxon>
        <taxon>Orchidoideae</taxon>
        <taxon>Orchideae</taxon>
        <taxon>Orchidinae</taxon>
        <taxon>Platanthera</taxon>
    </lineage>
</organism>
<dbReference type="Gene3D" id="3.30.530.20">
    <property type="match status" value="1"/>
</dbReference>
<dbReference type="SUPFAM" id="SSF55961">
    <property type="entry name" value="Bet v1-like"/>
    <property type="match status" value="1"/>
</dbReference>
<evidence type="ECO:0000259" key="2">
    <source>
        <dbReference type="Pfam" id="PF00407"/>
    </source>
</evidence>
<evidence type="ECO:0000256" key="1">
    <source>
        <dbReference type="ARBA" id="ARBA00009744"/>
    </source>
</evidence>
<dbReference type="InterPro" id="IPR000916">
    <property type="entry name" value="Bet_v_I/MLP"/>
</dbReference>
<evidence type="ECO:0000313" key="4">
    <source>
        <dbReference type="Proteomes" id="UP001412067"/>
    </source>
</evidence>
<comment type="caution">
    <text evidence="3">The sequence shown here is derived from an EMBL/GenBank/DDBJ whole genome shotgun (WGS) entry which is preliminary data.</text>
</comment>